<organism evidence="4 5">
    <name type="scientific">Kribbella solani</name>
    <dbReference type="NCBI Taxonomy" id="236067"/>
    <lineage>
        <taxon>Bacteria</taxon>
        <taxon>Bacillati</taxon>
        <taxon>Actinomycetota</taxon>
        <taxon>Actinomycetes</taxon>
        <taxon>Propionibacteriales</taxon>
        <taxon>Kribbellaceae</taxon>
        <taxon>Kribbella</taxon>
    </lineage>
</organism>
<keyword evidence="3" id="KW-0732">Signal</keyword>
<evidence type="ECO:0000256" key="1">
    <source>
        <dbReference type="SAM" id="MobiDB-lite"/>
    </source>
</evidence>
<feature type="transmembrane region" description="Helical" evidence="2">
    <location>
        <begin position="185"/>
        <end position="205"/>
    </location>
</feature>
<proteinExistence type="predicted"/>
<feature type="chain" id="PRO_5032752997" description="TPM domain-containing protein" evidence="3">
    <location>
        <begin position="22"/>
        <end position="214"/>
    </location>
</feature>
<accession>A0A841DW58</accession>
<feature type="region of interest" description="Disordered" evidence="1">
    <location>
        <begin position="146"/>
        <end position="169"/>
    </location>
</feature>
<dbReference type="Proteomes" id="UP000558997">
    <property type="component" value="Unassembled WGS sequence"/>
</dbReference>
<evidence type="ECO:0000256" key="2">
    <source>
        <dbReference type="SAM" id="Phobius"/>
    </source>
</evidence>
<keyword evidence="2" id="KW-0472">Membrane</keyword>
<comment type="caution">
    <text evidence="4">The sequence shown here is derived from an EMBL/GenBank/DDBJ whole genome shotgun (WGS) entry which is preliminary data.</text>
</comment>
<dbReference type="AlphaFoldDB" id="A0A841DW58"/>
<evidence type="ECO:0000313" key="4">
    <source>
        <dbReference type="EMBL" id="MBB5982201.1"/>
    </source>
</evidence>
<evidence type="ECO:0000256" key="3">
    <source>
        <dbReference type="SAM" id="SignalP"/>
    </source>
</evidence>
<evidence type="ECO:0000313" key="5">
    <source>
        <dbReference type="Proteomes" id="UP000558997"/>
    </source>
</evidence>
<sequence length="214" mass="22211">MRRVLLLLVVTVFALTGTAAAATPADPRITAAIAAWKTSGLYVDPDFASVADSNETLKVIAGAKLPVYVAVLPTGGWFPEKDDTELLAGRLAAANGKPGVYVVMDGYTSHGVANNVEARAYGSTYSTKDQPLSSQLQAYLDTVKQDAQYQPRPARSEPIPEEPESSYPEEKFTVGKAVANGGGGAVLGLMGGGILGGVVLLVAAMTSGRREGKA</sequence>
<keyword evidence="2" id="KW-1133">Transmembrane helix</keyword>
<name>A0A841DW58_9ACTN</name>
<keyword evidence="2" id="KW-0812">Transmembrane</keyword>
<dbReference type="EMBL" id="JACHNF010000001">
    <property type="protein sequence ID" value="MBB5982201.1"/>
    <property type="molecule type" value="Genomic_DNA"/>
</dbReference>
<reference evidence="4 5" key="1">
    <citation type="submission" date="2020-08" db="EMBL/GenBank/DDBJ databases">
        <title>Sequencing the genomes of 1000 actinobacteria strains.</title>
        <authorList>
            <person name="Klenk H.-P."/>
        </authorList>
    </citation>
    <scope>NUCLEOTIDE SEQUENCE [LARGE SCALE GENOMIC DNA]</scope>
    <source>
        <strain evidence="4 5">DSM 17294</strain>
    </source>
</reference>
<dbReference type="RefSeq" id="WP_184839247.1">
    <property type="nucleotide sequence ID" value="NZ_BAAAVN010000008.1"/>
</dbReference>
<evidence type="ECO:0008006" key="6">
    <source>
        <dbReference type="Google" id="ProtNLM"/>
    </source>
</evidence>
<protein>
    <recommendedName>
        <fullName evidence="6">TPM domain-containing protein</fullName>
    </recommendedName>
</protein>
<gene>
    <name evidence="4" type="ORF">HDA44_005542</name>
</gene>
<feature type="signal peptide" evidence="3">
    <location>
        <begin position="1"/>
        <end position="21"/>
    </location>
</feature>
<keyword evidence="5" id="KW-1185">Reference proteome</keyword>